<sequence>MVLGIRTSGVGAVQAEIFNARYAPSQVETIPVGELSQRDARALVNSLADGLDLRFPVRDYFAGQAVDSPYVAVIGLNLIRRGELTAPLMVDDALRQQVLARYQEIAAGEIAGFTSRTVRQVLAVYAALGPIDESDDQLRVAVAQFVNLELGDLLRLCQGLQDRGTLVTRNDLTRLVPDVLADDILESEAAAGRHATGFVQRLWEAFGSPYDDRLVVTLAELDWRLTHRGGPSIIRPIWASVVERLRNAELVDLYRALRGLRGLATLLPGPFLNVLEELRPRLQREAAARGNAITSRSENPNQALWLLAELYGQCAASAPETLETVLNALWMLCRYDNRPTNSNPDHPMRVIVDRLASIGDMVDPTFPLRIVAWADAHLTQGRETLGTTPMSVMRPFLAKDITRTVAETRRRISIRPYAVSAGWARPVRDAIRATLLREAGGTELRRAGEAVRLLGTAIRQPTGSVGRTVTREEILGWEQDDLATLVSFEAASGTTASPVIRRMIRHEIAWPAERSGSVLVRHAALTLVTSLDERDDDLAEALLNAHRGLPSRRGVPLPELEELQAADVIRLAHEAGLPEDVLEAERSERIRHAVEERPRMREQQVTQVVTRLAAAGVSQMVEELRTCSSDIDAAAAKPPTLWGFWRQLVSSRLELVPEVVREVSRGPASVLDNNLDQLLDAWEVYDSAGLLAWLADEANLRIEIRLVVANAFANYGWTDRGEAFVEQLHRGLKADEPELRERYVIGTHRLLAADPAGTARILRGAFHSPHVLTRALESACGYDGLVWGRNLGKQNATAVLELISWAGWEDHTVQQIAAGIAWTHPVLVLDELQALSDLGGQLPTDVDGFADAFDDNAEVLTRWIIDRVRRGNADSSTVVVSIVMAGNMTAAQAHHLSEAVEQGADISPAAVVSALEDLGGWPLQHPGLARQLLAEARALDDDAANQLLEGITRAMTPTSWGFVNGQSAEINRTKTTAAKAASAETDSDLRAAFRAAEAWATHYAEQLMAEDLEDDD</sequence>
<reference evidence="1 2" key="1">
    <citation type="submission" date="2018-03" db="EMBL/GenBank/DDBJ databases">
        <title>Genomic Encyclopedia of Archaeal and Bacterial Type Strains, Phase II (KMG-II): from individual species to whole genera.</title>
        <authorList>
            <person name="Goeker M."/>
        </authorList>
    </citation>
    <scope>NUCLEOTIDE SEQUENCE [LARGE SCALE GENOMIC DNA]</scope>
    <source>
        <strain evidence="1 2">DSM 43146</strain>
    </source>
</reference>
<evidence type="ECO:0000313" key="2">
    <source>
        <dbReference type="Proteomes" id="UP000239415"/>
    </source>
</evidence>
<gene>
    <name evidence="1" type="ORF">CLV67_1541</name>
</gene>
<keyword evidence="2" id="KW-1185">Reference proteome</keyword>
<dbReference type="AlphaFoldDB" id="A0A2T0J7E8"/>
<organism evidence="1 2">
    <name type="scientific">Actinoplanes italicus</name>
    <dbReference type="NCBI Taxonomy" id="113567"/>
    <lineage>
        <taxon>Bacteria</taxon>
        <taxon>Bacillati</taxon>
        <taxon>Actinomycetota</taxon>
        <taxon>Actinomycetes</taxon>
        <taxon>Micromonosporales</taxon>
        <taxon>Micromonosporaceae</taxon>
        <taxon>Actinoplanes</taxon>
    </lineage>
</organism>
<dbReference type="EMBL" id="PVMZ01000054">
    <property type="protein sequence ID" value="PRX03490.1"/>
    <property type="molecule type" value="Genomic_DNA"/>
</dbReference>
<dbReference type="Proteomes" id="UP000239415">
    <property type="component" value="Unassembled WGS sequence"/>
</dbReference>
<accession>A0A2T0J7E8</accession>
<evidence type="ECO:0000313" key="1">
    <source>
        <dbReference type="EMBL" id="PRX03490.1"/>
    </source>
</evidence>
<name>A0A2T0J7E8_9ACTN</name>
<protein>
    <submittedName>
        <fullName evidence="1">Uncharacterized protein</fullName>
    </submittedName>
</protein>
<proteinExistence type="predicted"/>
<comment type="caution">
    <text evidence="1">The sequence shown here is derived from an EMBL/GenBank/DDBJ whole genome shotgun (WGS) entry which is preliminary data.</text>
</comment>